<dbReference type="RefSeq" id="WP_320291504.1">
    <property type="nucleotide sequence ID" value="NZ_JAVIIW010000090.1"/>
</dbReference>
<reference evidence="2 3" key="1">
    <citation type="submission" date="2023-08" db="EMBL/GenBank/DDBJ databases">
        <title>Implementing the SeqCode for naming new Mesorhizobium species isolated from Vachellia karroo root nodules.</title>
        <authorList>
            <person name="Van Lill M."/>
        </authorList>
    </citation>
    <scope>NUCLEOTIDE SEQUENCE [LARGE SCALE GENOMIC DNA]</scope>
    <source>
        <strain evidence="2 3">VK24D</strain>
    </source>
</reference>
<dbReference type="InterPro" id="IPR009081">
    <property type="entry name" value="PP-bd_ACP"/>
</dbReference>
<evidence type="ECO:0000313" key="3">
    <source>
        <dbReference type="Proteomes" id="UP001287059"/>
    </source>
</evidence>
<comment type="caution">
    <text evidence="2">The sequence shown here is derived from an EMBL/GenBank/DDBJ whole genome shotgun (WGS) entry which is preliminary data.</text>
</comment>
<protein>
    <submittedName>
        <fullName evidence="2">Acyl carrier protein</fullName>
    </submittedName>
</protein>
<gene>
    <name evidence="2" type="ORF">RFN28_34025</name>
</gene>
<evidence type="ECO:0000313" key="2">
    <source>
        <dbReference type="EMBL" id="MDX8483419.1"/>
    </source>
</evidence>
<keyword evidence="3" id="KW-1185">Reference proteome</keyword>
<dbReference type="SUPFAM" id="SSF47336">
    <property type="entry name" value="ACP-like"/>
    <property type="match status" value="1"/>
</dbReference>
<dbReference type="Proteomes" id="UP001287059">
    <property type="component" value="Unassembled WGS sequence"/>
</dbReference>
<name>A0ABU4Y8Z3_9HYPH</name>
<dbReference type="PROSITE" id="PS50075">
    <property type="entry name" value="CARRIER"/>
    <property type="match status" value="1"/>
</dbReference>
<dbReference type="EMBL" id="JAVIIW010000090">
    <property type="protein sequence ID" value="MDX8483419.1"/>
    <property type="molecule type" value="Genomic_DNA"/>
</dbReference>
<dbReference type="Gene3D" id="1.10.1200.10">
    <property type="entry name" value="ACP-like"/>
    <property type="match status" value="1"/>
</dbReference>
<dbReference type="InterPro" id="IPR036736">
    <property type="entry name" value="ACP-like_sf"/>
</dbReference>
<organism evidence="2 3">
    <name type="scientific">Mesorhizobium album</name>
    <dbReference type="NCBI Taxonomy" id="3072314"/>
    <lineage>
        <taxon>Bacteria</taxon>
        <taxon>Pseudomonadati</taxon>
        <taxon>Pseudomonadota</taxon>
        <taxon>Alphaproteobacteria</taxon>
        <taxon>Hyphomicrobiales</taxon>
        <taxon>Phyllobacteriaceae</taxon>
        <taxon>Mesorhizobium</taxon>
    </lineage>
</organism>
<dbReference type="Pfam" id="PF00550">
    <property type="entry name" value="PP-binding"/>
    <property type="match status" value="1"/>
</dbReference>
<proteinExistence type="predicted"/>
<sequence length="82" mass="9417">MLSNDDPRRIFLDEIKTVLGDNEICMEDNFFDVGGDSLIAAEIQATLDKSDRWRSPQLDEIIEAATFGDLYDRICRRNHPSQ</sequence>
<accession>A0ABU4Y8Z3</accession>
<evidence type="ECO:0000259" key="1">
    <source>
        <dbReference type="PROSITE" id="PS50075"/>
    </source>
</evidence>
<feature type="domain" description="Carrier" evidence="1">
    <location>
        <begin position="2"/>
        <end position="78"/>
    </location>
</feature>